<keyword evidence="2" id="KW-0813">Transport</keyword>
<evidence type="ECO:0000259" key="14">
    <source>
        <dbReference type="Pfam" id="PF00520"/>
    </source>
</evidence>
<evidence type="ECO:0000256" key="10">
    <source>
        <dbReference type="ARBA" id="ARBA00023136"/>
    </source>
</evidence>
<dbReference type="PRINTS" id="PR00169">
    <property type="entry name" value="KCHANNEL"/>
</dbReference>
<keyword evidence="5" id="KW-0631">Potassium channel</keyword>
<comment type="subcellular location">
    <subcellularLocation>
        <location evidence="1">Membrane</location>
        <topology evidence="1">Multi-pass membrane protein</topology>
    </subcellularLocation>
</comment>
<dbReference type="SUPFAM" id="SSF81324">
    <property type="entry name" value="Voltage-gated potassium channels"/>
    <property type="match status" value="1"/>
</dbReference>
<keyword evidence="9" id="KW-0406">Ion transport</keyword>
<feature type="compositionally biased region" description="Basic and acidic residues" evidence="12">
    <location>
        <begin position="354"/>
        <end position="366"/>
    </location>
</feature>
<comment type="caution">
    <text evidence="15">The sequence shown here is derived from an EMBL/GenBank/DDBJ whole genome shotgun (WGS) entry which is preliminary data.</text>
</comment>
<keyword evidence="4 13" id="KW-0812">Transmembrane</keyword>
<feature type="domain" description="Ion transport" evidence="14">
    <location>
        <begin position="29"/>
        <end position="305"/>
    </location>
</feature>
<dbReference type="EMBL" id="BRYB01001358">
    <property type="protein sequence ID" value="GMI23899.1"/>
    <property type="molecule type" value="Genomic_DNA"/>
</dbReference>
<evidence type="ECO:0000256" key="8">
    <source>
        <dbReference type="ARBA" id="ARBA00022989"/>
    </source>
</evidence>
<proteinExistence type="predicted"/>
<accession>A0ABQ6MCN3</accession>
<evidence type="ECO:0000256" key="1">
    <source>
        <dbReference type="ARBA" id="ARBA00004141"/>
    </source>
</evidence>
<name>A0ABQ6MCN3_9STRA</name>
<evidence type="ECO:0000256" key="9">
    <source>
        <dbReference type="ARBA" id="ARBA00023065"/>
    </source>
</evidence>
<evidence type="ECO:0000256" key="2">
    <source>
        <dbReference type="ARBA" id="ARBA00022448"/>
    </source>
</evidence>
<dbReference type="Proteomes" id="UP001165060">
    <property type="component" value="Unassembled WGS sequence"/>
</dbReference>
<keyword evidence="8 13" id="KW-1133">Transmembrane helix</keyword>
<dbReference type="InterPro" id="IPR005821">
    <property type="entry name" value="Ion_trans_dom"/>
</dbReference>
<dbReference type="Gene3D" id="1.20.120.350">
    <property type="entry name" value="Voltage-gated potassium channels. Chain C"/>
    <property type="match status" value="1"/>
</dbReference>
<organism evidence="15 16">
    <name type="scientific">Tetraparma gracilis</name>
    <dbReference type="NCBI Taxonomy" id="2962635"/>
    <lineage>
        <taxon>Eukaryota</taxon>
        <taxon>Sar</taxon>
        <taxon>Stramenopiles</taxon>
        <taxon>Ochrophyta</taxon>
        <taxon>Bolidophyceae</taxon>
        <taxon>Parmales</taxon>
        <taxon>Triparmaceae</taxon>
        <taxon>Tetraparma</taxon>
    </lineage>
</organism>
<dbReference type="PANTHER" id="PTHR11537:SF254">
    <property type="entry name" value="POTASSIUM VOLTAGE-GATED CHANNEL PROTEIN SHAB"/>
    <property type="match status" value="1"/>
</dbReference>
<dbReference type="PANTHER" id="PTHR11537">
    <property type="entry name" value="VOLTAGE-GATED POTASSIUM CHANNEL"/>
    <property type="match status" value="1"/>
</dbReference>
<feature type="transmembrane region" description="Helical" evidence="13">
    <location>
        <begin position="197"/>
        <end position="216"/>
    </location>
</feature>
<feature type="transmembrane region" description="Helical" evidence="13">
    <location>
        <begin position="29"/>
        <end position="48"/>
    </location>
</feature>
<keyword evidence="11" id="KW-0407">Ion channel</keyword>
<evidence type="ECO:0000256" key="5">
    <source>
        <dbReference type="ARBA" id="ARBA00022826"/>
    </source>
</evidence>
<keyword evidence="16" id="KW-1185">Reference proteome</keyword>
<gene>
    <name evidence="15" type="ORF">TeGR_g2746</name>
</gene>
<evidence type="ECO:0000256" key="3">
    <source>
        <dbReference type="ARBA" id="ARBA00022538"/>
    </source>
</evidence>
<feature type="region of interest" description="Disordered" evidence="12">
    <location>
        <begin position="328"/>
        <end position="366"/>
    </location>
</feature>
<evidence type="ECO:0000313" key="15">
    <source>
        <dbReference type="EMBL" id="GMI23899.1"/>
    </source>
</evidence>
<evidence type="ECO:0000256" key="11">
    <source>
        <dbReference type="ARBA" id="ARBA00023303"/>
    </source>
</evidence>
<feature type="transmembrane region" description="Helical" evidence="13">
    <location>
        <begin position="282"/>
        <end position="306"/>
    </location>
</feature>
<sequence>MEERMAYPRSTKRRLFLIFTRPGVSKASFIFFILFMALVFAAVVTMIMESMAAFRHVPTHCSFCNEQSPDISIACECEPVADRWTVDTQNVFYLIFSAELMVRMMLFSPLPVEAGGKNKYFLTQLAMFVVHPWQLIDMLAVAPYWCEELLEGNFDPKKLNSVRMIRLLRVFQVIKMGRSSRTFRTFASVMRKATPTLNLLFCILFFGMFVFSSLIFECERGTWAYTEYTDPPSYRHMRTAQDGVSLEPSPYTSIPGACWWFIVTATTTGYGDQVPTSSFGKIVASAAMLLSLLVLAFPISVFTNLWKEEFDAKHNRRDSDVASTVFSEAESERDIGASEHRGVSLPVGGGGARGESERERDRDDQLEAIREEMEKIREAQNNIEVLLGQVAKLTPATKQPPTSNR</sequence>
<evidence type="ECO:0000256" key="12">
    <source>
        <dbReference type="SAM" id="MobiDB-lite"/>
    </source>
</evidence>
<protein>
    <recommendedName>
        <fullName evidence="14">Ion transport domain-containing protein</fullName>
    </recommendedName>
</protein>
<evidence type="ECO:0000256" key="7">
    <source>
        <dbReference type="ARBA" id="ARBA00022958"/>
    </source>
</evidence>
<evidence type="ECO:0000256" key="4">
    <source>
        <dbReference type="ARBA" id="ARBA00022692"/>
    </source>
</evidence>
<keyword evidence="3" id="KW-0633">Potassium transport</keyword>
<evidence type="ECO:0000256" key="13">
    <source>
        <dbReference type="SAM" id="Phobius"/>
    </source>
</evidence>
<keyword evidence="7" id="KW-0630">Potassium</keyword>
<keyword evidence="10 13" id="KW-0472">Membrane</keyword>
<reference evidence="15 16" key="1">
    <citation type="journal article" date="2023" name="Commun. Biol.">
        <title>Genome analysis of Parmales, the sister group of diatoms, reveals the evolutionary specialization of diatoms from phago-mixotrophs to photoautotrophs.</title>
        <authorList>
            <person name="Ban H."/>
            <person name="Sato S."/>
            <person name="Yoshikawa S."/>
            <person name="Yamada K."/>
            <person name="Nakamura Y."/>
            <person name="Ichinomiya M."/>
            <person name="Sato N."/>
            <person name="Blanc-Mathieu R."/>
            <person name="Endo H."/>
            <person name="Kuwata A."/>
            <person name="Ogata H."/>
        </authorList>
    </citation>
    <scope>NUCLEOTIDE SEQUENCE [LARGE SCALE GENOMIC DNA]</scope>
</reference>
<dbReference type="InterPro" id="IPR028325">
    <property type="entry name" value="VG_K_chnl"/>
</dbReference>
<evidence type="ECO:0000256" key="6">
    <source>
        <dbReference type="ARBA" id="ARBA00022882"/>
    </source>
</evidence>
<dbReference type="InterPro" id="IPR027359">
    <property type="entry name" value="Volt_channel_dom_sf"/>
</dbReference>
<feature type="compositionally biased region" description="Basic and acidic residues" evidence="12">
    <location>
        <begin position="330"/>
        <end position="342"/>
    </location>
</feature>
<evidence type="ECO:0000313" key="16">
    <source>
        <dbReference type="Proteomes" id="UP001165060"/>
    </source>
</evidence>
<dbReference type="Gene3D" id="1.10.287.70">
    <property type="match status" value="1"/>
</dbReference>
<keyword evidence="6" id="KW-0851">Voltage-gated channel</keyword>
<dbReference type="Pfam" id="PF00520">
    <property type="entry name" value="Ion_trans"/>
    <property type="match status" value="1"/>
</dbReference>